<dbReference type="eggNOG" id="ENOG5033DM0">
    <property type="taxonomic scope" value="Bacteria"/>
</dbReference>
<protein>
    <submittedName>
        <fullName evidence="1">Uncharacterized protein</fullName>
    </submittedName>
</protein>
<organism evidence="1 2">
    <name type="scientific">Pontibacillus marinus BH030004 = DSM 16465</name>
    <dbReference type="NCBI Taxonomy" id="1385511"/>
    <lineage>
        <taxon>Bacteria</taxon>
        <taxon>Bacillati</taxon>
        <taxon>Bacillota</taxon>
        <taxon>Bacilli</taxon>
        <taxon>Bacillales</taxon>
        <taxon>Bacillaceae</taxon>
        <taxon>Pontibacillus</taxon>
    </lineage>
</organism>
<dbReference type="RefSeq" id="WP_027446988.1">
    <property type="nucleotide sequence ID" value="NZ_AULJ01000045.1"/>
</dbReference>
<sequence length="160" mass="18863">MDKLIIDPGIGIGNFKLGMNKDDINQCLQEYEANYYSDYRKHLFRDVFMVKYNSEQVVNFIEIPNLKDVFQGVYNDIDLFNTKADDLVKMIDKISPYNRDNEESERGFLYEFPLLGLSLWRGNVLSEEDLNADWSKEIKPDIQEDMIREGMYFESVSVWS</sequence>
<evidence type="ECO:0000313" key="2">
    <source>
        <dbReference type="Proteomes" id="UP000030403"/>
    </source>
</evidence>
<keyword evidence="2" id="KW-1185">Reference proteome</keyword>
<gene>
    <name evidence="1" type="ORF">N783_14965</name>
</gene>
<comment type="caution">
    <text evidence="1">The sequence shown here is derived from an EMBL/GenBank/DDBJ whole genome shotgun (WGS) entry which is preliminary data.</text>
</comment>
<dbReference type="STRING" id="1385511.GCA_000425225_03387"/>
<reference evidence="1 2" key="1">
    <citation type="submission" date="2013-08" db="EMBL/GenBank/DDBJ databases">
        <authorList>
            <person name="Huang J."/>
            <person name="Wang G."/>
        </authorList>
    </citation>
    <scope>NUCLEOTIDE SEQUENCE [LARGE SCALE GENOMIC DNA]</scope>
    <source>
        <strain evidence="1 2">BH030004</strain>
    </source>
</reference>
<evidence type="ECO:0000313" key="1">
    <source>
        <dbReference type="EMBL" id="KGX85223.1"/>
    </source>
</evidence>
<dbReference type="OrthoDB" id="2974658at2"/>
<dbReference type="AlphaFoldDB" id="A0A0A5G254"/>
<accession>A0A0A5G254</accession>
<proteinExistence type="predicted"/>
<dbReference type="EMBL" id="AVPF01000042">
    <property type="protein sequence ID" value="KGX85223.1"/>
    <property type="molecule type" value="Genomic_DNA"/>
</dbReference>
<name>A0A0A5G254_9BACI</name>
<dbReference type="Proteomes" id="UP000030403">
    <property type="component" value="Unassembled WGS sequence"/>
</dbReference>